<protein>
    <submittedName>
        <fullName evidence="9">Purine efflux pump PbuE</fullName>
    </submittedName>
</protein>
<feature type="region of interest" description="Disordered" evidence="6">
    <location>
        <begin position="378"/>
        <end position="404"/>
    </location>
</feature>
<evidence type="ECO:0000256" key="3">
    <source>
        <dbReference type="ARBA" id="ARBA00022692"/>
    </source>
</evidence>
<evidence type="ECO:0000256" key="5">
    <source>
        <dbReference type="ARBA" id="ARBA00023136"/>
    </source>
</evidence>
<keyword evidence="4 7" id="KW-1133">Transmembrane helix</keyword>
<organism evidence="9 10">
    <name type="scientific">Streptomonospora litoralis</name>
    <dbReference type="NCBI Taxonomy" id="2498135"/>
    <lineage>
        <taxon>Bacteria</taxon>
        <taxon>Bacillati</taxon>
        <taxon>Actinomycetota</taxon>
        <taxon>Actinomycetes</taxon>
        <taxon>Streptosporangiales</taxon>
        <taxon>Nocardiopsidaceae</taxon>
        <taxon>Streptomonospora</taxon>
    </lineage>
</organism>
<dbReference type="AlphaFoldDB" id="A0A4P6Q0S1"/>
<keyword evidence="10" id="KW-1185">Reference proteome</keyword>
<feature type="transmembrane region" description="Helical" evidence="7">
    <location>
        <begin position="321"/>
        <end position="342"/>
    </location>
</feature>
<feature type="transmembrane region" description="Helical" evidence="7">
    <location>
        <begin position="7"/>
        <end position="27"/>
    </location>
</feature>
<feature type="transmembrane region" description="Helical" evidence="7">
    <location>
        <begin position="354"/>
        <end position="374"/>
    </location>
</feature>
<dbReference type="InterPro" id="IPR020846">
    <property type="entry name" value="MFS_dom"/>
</dbReference>
<dbReference type="SUPFAM" id="SSF103473">
    <property type="entry name" value="MFS general substrate transporter"/>
    <property type="match status" value="1"/>
</dbReference>
<dbReference type="PANTHER" id="PTHR43124">
    <property type="entry name" value="PURINE EFFLUX PUMP PBUE"/>
    <property type="match status" value="1"/>
</dbReference>
<gene>
    <name evidence="9" type="primary">pbuE</name>
    <name evidence="9" type="ORF">EKD16_11560</name>
</gene>
<feature type="transmembrane region" description="Helical" evidence="7">
    <location>
        <begin position="129"/>
        <end position="152"/>
    </location>
</feature>
<feature type="compositionally biased region" description="Basic and acidic residues" evidence="6">
    <location>
        <begin position="383"/>
        <end position="396"/>
    </location>
</feature>
<feature type="transmembrane region" description="Helical" evidence="7">
    <location>
        <begin position="234"/>
        <end position="257"/>
    </location>
</feature>
<evidence type="ECO:0000313" key="9">
    <source>
        <dbReference type="EMBL" id="QBI54095.1"/>
    </source>
</evidence>
<feature type="transmembrane region" description="Helical" evidence="7">
    <location>
        <begin position="39"/>
        <end position="63"/>
    </location>
</feature>
<dbReference type="KEGG" id="strr:EKD16_11560"/>
<reference evidence="9 10" key="1">
    <citation type="submission" date="2019-02" db="EMBL/GenBank/DDBJ databases">
        <authorList>
            <person name="Khodamoradi S."/>
            <person name="Hahnke R.L."/>
            <person name="Kaempfer P."/>
            <person name="Schumann P."/>
            <person name="Rohde M."/>
            <person name="Steinert M."/>
            <person name="Luzhetskyy A."/>
            <person name="Wink J."/>
            <person name="Ruckert C."/>
        </authorList>
    </citation>
    <scope>NUCLEOTIDE SEQUENCE [LARGE SCALE GENOMIC DNA]</scope>
    <source>
        <strain evidence="9 10">M2</strain>
    </source>
</reference>
<evidence type="ECO:0000256" key="2">
    <source>
        <dbReference type="ARBA" id="ARBA00022475"/>
    </source>
</evidence>
<dbReference type="InterPro" id="IPR050189">
    <property type="entry name" value="MFS_Efflux_Transporters"/>
</dbReference>
<feature type="transmembrane region" description="Helical" evidence="7">
    <location>
        <begin position="264"/>
        <end position="284"/>
    </location>
</feature>
<dbReference type="InterPro" id="IPR036259">
    <property type="entry name" value="MFS_trans_sf"/>
</dbReference>
<dbReference type="Pfam" id="PF07690">
    <property type="entry name" value="MFS_1"/>
    <property type="match status" value="1"/>
</dbReference>
<dbReference type="GO" id="GO:0005886">
    <property type="term" value="C:plasma membrane"/>
    <property type="evidence" value="ECO:0007669"/>
    <property type="project" value="UniProtKB-SubCell"/>
</dbReference>
<evidence type="ECO:0000259" key="8">
    <source>
        <dbReference type="PROSITE" id="PS50850"/>
    </source>
</evidence>
<dbReference type="Proteomes" id="UP000292235">
    <property type="component" value="Chromosome"/>
</dbReference>
<name>A0A4P6Q0S1_9ACTN</name>
<dbReference type="RefSeq" id="WP_131098341.1">
    <property type="nucleotide sequence ID" value="NZ_CP036455.1"/>
</dbReference>
<keyword evidence="2" id="KW-1003">Cell membrane</keyword>
<dbReference type="PROSITE" id="PS50850">
    <property type="entry name" value="MFS"/>
    <property type="match status" value="1"/>
</dbReference>
<dbReference type="EMBL" id="CP036455">
    <property type="protein sequence ID" value="QBI54095.1"/>
    <property type="molecule type" value="Genomic_DNA"/>
</dbReference>
<sequence length="404" mass="39842">MPVRILFLALGNFAVATGAYVIAGMLAEVASHTGVAVSLAGQLVTVYALTYGAAAPVLSALFGHGDRRRLLAAALVLSAAGNLLTALAPGFAALLAARIIAAVGAALFAPTAIVMAADLAPLHRRGSAVALVVTGSTLATVLGVPAGALLAGPLGHRGVYAAIALLCVGALVTLRALPRTGAVPRVPLRTGFGALKGVLVPAVLAVSLLASVSDFTAYTFVVPMLTHLGDPPPAALSALLVVYGIAGSLGNTAAGWVTDRIGALWAMLAALALLGTGLFVLPLVGGSVVLSAAALALWGLGGWGILPAVQAKLIDAAPGAAGSVVAFNVSVVWLGMGLGGIVGGGAVEVAGMSALPVTAGLLAVAALAPLAAAARTGRRTARRRAEQARQEQREQGEESAPAAR</sequence>
<dbReference type="PANTHER" id="PTHR43124:SF10">
    <property type="entry name" value="PURINE EFFLUX PUMP PBUE"/>
    <property type="match status" value="1"/>
</dbReference>
<feature type="transmembrane region" description="Helical" evidence="7">
    <location>
        <begin position="158"/>
        <end position="177"/>
    </location>
</feature>
<feature type="transmembrane region" description="Helical" evidence="7">
    <location>
        <begin position="290"/>
        <end position="309"/>
    </location>
</feature>
<evidence type="ECO:0000256" key="6">
    <source>
        <dbReference type="SAM" id="MobiDB-lite"/>
    </source>
</evidence>
<dbReference type="GO" id="GO:0022857">
    <property type="term" value="F:transmembrane transporter activity"/>
    <property type="evidence" value="ECO:0007669"/>
    <property type="project" value="InterPro"/>
</dbReference>
<dbReference type="OrthoDB" id="3697899at2"/>
<dbReference type="InterPro" id="IPR011701">
    <property type="entry name" value="MFS"/>
</dbReference>
<accession>A0A4P6Q0S1</accession>
<feature type="transmembrane region" description="Helical" evidence="7">
    <location>
        <begin position="70"/>
        <end position="89"/>
    </location>
</feature>
<proteinExistence type="predicted"/>
<feature type="transmembrane region" description="Helical" evidence="7">
    <location>
        <begin position="198"/>
        <end position="222"/>
    </location>
</feature>
<evidence type="ECO:0000256" key="7">
    <source>
        <dbReference type="SAM" id="Phobius"/>
    </source>
</evidence>
<keyword evidence="3 7" id="KW-0812">Transmembrane</keyword>
<keyword evidence="5 7" id="KW-0472">Membrane</keyword>
<feature type="domain" description="Major facilitator superfamily (MFS) profile" evidence="8">
    <location>
        <begin position="4"/>
        <end position="377"/>
    </location>
</feature>
<evidence type="ECO:0000313" key="10">
    <source>
        <dbReference type="Proteomes" id="UP000292235"/>
    </source>
</evidence>
<feature type="transmembrane region" description="Helical" evidence="7">
    <location>
        <begin position="95"/>
        <end position="117"/>
    </location>
</feature>
<comment type="subcellular location">
    <subcellularLocation>
        <location evidence="1">Cell membrane</location>
        <topology evidence="1">Multi-pass membrane protein</topology>
    </subcellularLocation>
</comment>
<dbReference type="Gene3D" id="1.20.1250.20">
    <property type="entry name" value="MFS general substrate transporter like domains"/>
    <property type="match status" value="1"/>
</dbReference>
<evidence type="ECO:0000256" key="4">
    <source>
        <dbReference type="ARBA" id="ARBA00022989"/>
    </source>
</evidence>
<evidence type="ECO:0000256" key="1">
    <source>
        <dbReference type="ARBA" id="ARBA00004651"/>
    </source>
</evidence>